<protein>
    <recommendedName>
        <fullName evidence="4">NHL repeat-containing protein</fullName>
    </recommendedName>
</protein>
<dbReference type="PANTHER" id="PTHR13833:SF57">
    <property type="entry name" value="NHL REPEAT PROTEIN"/>
    <property type="match status" value="1"/>
</dbReference>
<dbReference type="SUPFAM" id="SSF63829">
    <property type="entry name" value="Calcium-dependent phosphotriesterase"/>
    <property type="match status" value="1"/>
</dbReference>
<organism evidence="2 3">
    <name type="scientific">Cannabis sativa</name>
    <name type="common">Hemp</name>
    <name type="synonym">Marijuana</name>
    <dbReference type="NCBI Taxonomy" id="3483"/>
    <lineage>
        <taxon>Eukaryota</taxon>
        <taxon>Viridiplantae</taxon>
        <taxon>Streptophyta</taxon>
        <taxon>Embryophyta</taxon>
        <taxon>Tracheophyta</taxon>
        <taxon>Spermatophyta</taxon>
        <taxon>Magnoliopsida</taxon>
        <taxon>eudicotyledons</taxon>
        <taxon>Gunneridae</taxon>
        <taxon>Pentapetalae</taxon>
        <taxon>rosids</taxon>
        <taxon>fabids</taxon>
        <taxon>Rosales</taxon>
        <taxon>Cannabaceae</taxon>
        <taxon>Cannabis</taxon>
    </lineage>
</organism>
<proteinExistence type="predicted"/>
<keyword evidence="1" id="KW-0472">Membrane</keyword>
<evidence type="ECO:0008006" key="4">
    <source>
        <dbReference type="Google" id="ProtNLM"/>
    </source>
</evidence>
<gene>
    <name evidence="2" type="ORF">G4B88_028177</name>
</gene>
<dbReference type="PANTHER" id="PTHR13833">
    <property type="match status" value="1"/>
</dbReference>
<keyword evidence="1" id="KW-1133">Transmembrane helix</keyword>
<keyword evidence="1" id="KW-0812">Transmembrane</keyword>
<feature type="transmembrane region" description="Helical" evidence="1">
    <location>
        <begin position="197"/>
        <end position="217"/>
    </location>
</feature>
<sequence length="317" mass="34870">MTNAITGRPLMKFESGYNVATVFDGSKLGIEPYSIEVLPNVELLILDSANSNLYRISSSQSLYSRPRLVAGSAEGYFGHVDGKPREARINQPKGITVDDRGNIYSADTANIAIRKLSDAGNFHLDNLLCVTTIVGGKWGRGGGHVDGPSEDAKFSDDFDVVYIGSSCSLLVIDRGNRAIREIQFHFDDCANQYGTGFPLGIAMLLGVGFFGYMLALLQRRVGTIVSSQNLRSRPREDELCSKCILEASEISQATFNPNRRRAGETRGGVLLIDWKAIVQEHDRRHQTVIIKPVDNGAPMFDHHNISSRINSMGYNNN</sequence>
<dbReference type="Gene3D" id="2.120.10.30">
    <property type="entry name" value="TolB, C-terminal domain"/>
    <property type="match status" value="1"/>
</dbReference>
<dbReference type="AlphaFoldDB" id="A0A7J6HU36"/>
<evidence type="ECO:0000313" key="3">
    <source>
        <dbReference type="Proteomes" id="UP000583929"/>
    </source>
</evidence>
<dbReference type="InterPro" id="IPR011042">
    <property type="entry name" value="6-blade_b-propeller_TolB-like"/>
</dbReference>
<dbReference type="Proteomes" id="UP000583929">
    <property type="component" value="Unassembled WGS sequence"/>
</dbReference>
<accession>A0A7J6HU36</accession>
<reference evidence="2 3" key="1">
    <citation type="journal article" date="2020" name="bioRxiv">
        <title>Sequence and annotation of 42 cannabis genomes reveals extensive copy number variation in cannabinoid synthesis and pathogen resistance genes.</title>
        <authorList>
            <person name="Mckernan K.J."/>
            <person name="Helbert Y."/>
            <person name="Kane L.T."/>
            <person name="Ebling H."/>
            <person name="Zhang L."/>
            <person name="Liu B."/>
            <person name="Eaton Z."/>
            <person name="Mclaughlin S."/>
            <person name="Kingan S."/>
            <person name="Baybayan P."/>
            <person name="Concepcion G."/>
            <person name="Jordan M."/>
            <person name="Riva A."/>
            <person name="Barbazuk W."/>
            <person name="Harkins T."/>
        </authorList>
    </citation>
    <scope>NUCLEOTIDE SEQUENCE [LARGE SCALE GENOMIC DNA]</scope>
    <source>
        <strain evidence="3">cv. Jamaican Lion 4</strain>
        <tissue evidence="2">Leaf</tissue>
    </source>
</reference>
<name>A0A7J6HU36_CANSA</name>
<evidence type="ECO:0000313" key="2">
    <source>
        <dbReference type="EMBL" id="KAF4398814.1"/>
    </source>
</evidence>
<keyword evidence="3" id="KW-1185">Reference proteome</keyword>
<dbReference type="EMBL" id="JAATIQ010000023">
    <property type="protein sequence ID" value="KAF4398814.1"/>
    <property type="molecule type" value="Genomic_DNA"/>
</dbReference>
<comment type="caution">
    <text evidence="2">The sequence shown here is derived from an EMBL/GenBank/DDBJ whole genome shotgun (WGS) entry which is preliminary data.</text>
</comment>
<evidence type="ECO:0000256" key="1">
    <source>
        <dbReference type="SAM" id="Phobius"/>
    </source>
</evidence>